<feature type="compositionally biased region" description="Low complexity" evidence="9">
    <location>
        <begin position="561"/>
        <end position="574"/>
    </location>
</feature>
<dbReference type="GO" id="GO:0005886">
    <property type="term" value="C:plasma membrane"/>
    <property type="evidence" value="ECO:0007669"/>
    <property type="project" value="TreeGrafter"/>
</dbReference>
<keyword evidence="2 8" id="KW-0813">Transport</keyword>
<evidence type="ECO:0000256" key="5">
    <source>
        <dbReference type="ARBA" id="ARBA00023065"/>
    </source>
</evidence>
<keyword evidence="6 10" id="KW-0472">Membrane</keyword>
<dbReference type="OrthoDB" id="297496at2759"/>
<dbReference type="Proteomes" id="UP000783686">
    <property type="component" value="Unassembled WGS sequence"/>
</dbReference>
<dbReference type="InterPro" id="IPR013099">
    <property type="entry name" value="K_chnl_dom"/>
</dbReference>
<evidence type="ECO:0000313" key="12">
    <source>
        <dbReference type="EMBL" id="CAD5224328.1"/>
    </source>
</evidence>
<feature type="region of interest" description="Disordered" evidence="9">
    <location>
        <begin position="482"/>
        <end position="503"/>
    </location>
</feature>
<proteinExistence type="inferred from homology"/>
<reference evidence="12" key="1">
    <citation type="submission" date="2020-09" db="EMBL/GenBank/DDBJ databases">
        <authorList>
            <person name="Kikuchi T."/>
        </authorList>
    </citation>
    <scope>NUCLEOTIDE SEQUENCE</scope>
    <source>
        <strain evidence="12">SH1</strain>
    </source>
</reference>
<feature type="region of interest" description="Disordered" evidence="9">
    <location>
        <begin position="551"/>
        <end position="582"/>
    </location>
</feature>
<gene>
    <name evidence="12" type="ORF">BOKJ2_LOCUS11024</name>
</gene>
<name>A0A811L872_9BILA</name>
<dbReference type="AlphaFoldDB" id="A0A811L872"/>
<accession>A0A811L872</accession>
<keyword evidence="4 10" id="KW-1133">Transmembrane helix</keyword>
<feature type="transmembrane region" description="Helical" evidence="10">
    <location>
        <begin position="184"/>
        <end position="204"/>
    </location>
</feature>
<evidence type="ECO:0000256" key="1">
    <source>
        <dbReference type="ARBA" id="ARBA00004141"/>
    </source>
</evidence>
<feature type="transmembrane region" description="Helical" evidence="10">
    <location>
        <begin position="53"/>
        <end position="72"/>
    </location>
</feature>
<keyword evidence="13" id="KW-1185">Reference proteome</keyword>
<feature type="domain" description="Potassium channel" evidence="11">
    <location>
        <begin position="258"/>
        <end position="332"/>
    </location>
</feature>
<dbReference type="PRINTS" id="PR01333">
    <property type="entry name" value="2POREKCHANEL"/>
</dbReference>
<keyword evidence="5 8" id="KW-0406">Ion transport</keyword>
<dbReference type="PANTHER" id="PTHR11003">
    <property type="entry name" value="POTASSIUM CHANNEL, SUBFAMILY K"/>
    <property type="match status" value="1"/>
</dbReference>
<dbReference type="EMBL" id="CAJFCW020000005">
    <property type="protein sequence ID" value="CAG9119807.1"/>
    <property type="molecule type" value="Genomic_DNA"/>
</dbReference>
<keyword evidence="3 8" id="KW-0812">Transmembrane</keyword>
<evidence type="ECO:0000256" key="6">
    <source>
        <dbReference type="ARBA" id="ARBA00023136"/>
    </source>
</evidence>
<comment type="subcellular location">
    <subcellularLocation>
        <location evidence="1">Membrane</location>
        <topology evidence="1">Multi-pass membrane protein</topology>
    </subcellularLocation>
</comment>
<evidence type="ECO:0000313" key="13">
    <source>
        <dbReference type="Proteomes" id="UP000614601"/>
    </source>
</evidence>
<feature type="transmembrane region" description="Helical" evidence="10">
    <location>
        <begin position="280"/>
        <end position="299"/>
    </location>
</feature>
<evidence type="ECO:0000256" key="3">
    <source>
        <dbReference type="ARBA" id="ARBA00022692"/>
    </source>
</evidence>
<dbReference type="GO" id="GO:0030322">
    <property type="term" value="P:stabilization of membrane potential"/>
    <property type="evidence" value="ECO:0007669"/>
    <property type="project" value="TreeGrafter"/>
</dbReference>
<evidence type="ECO:0000256" key="8">
    <source>
        <dbReference type="RuleBase" id="RU003857"/>
    </source>
</evidence>
<dbReference type="Proteomes" id="UP000614601">
    <property type="component" value="Unassembled WGS sequence"/>
</dbReference>
<dbReference type="PANTHER" id="PTHR11003:SF240">
    <property type="entry name" value="POTASSIUM CHANNEL DOMAIN-CONTAINING PROTEIN"/>
    <property type="match status" value="1"/>
</dbReference>
<dbReference type="Gene3D" id="1.10.287.70">
    <property type="match status" value="1"/>
</dbReference>
<dbReference type="GO" id="GO:0015271">
    <property type="term" value="F:outward rectifier potassium channel activity"/>
    <property type="evidence" value="ECO:0007669"/>
    <property type="project" value="TreeGrafter"/>
</dbReference>
<evidence type="ECO:0000256" key="7">
    <source>
        <dbReference type="ARBA" id="ARBA00023303"/>
    </source>
</evidence>
<comment type="similarity">
    <text evidence="8">Belongs to the two pore domain potassium channel (TC 1.A.1.8) family.</text>
</comment>
<evidence type="ECO:0000256" key="4">
    <source>
        <dbReference type="ARBA" id="ARBA00022989"/>
    </source>
</evidence>
<dbReference type="InterPro" id="IPR003280">
    <property type="entry name" value="2pore_dom_K_chnl"/>
</dbReference>
<evidence type="ECO:0000256" key="10">
    <source>
        <dbReference type="SAM" id="Phobius"/>
    </source>
</evidence>
<dbReference type="GO" id="GO:0022841">
    <property type="term" value="F:potassium ion leak channel activity"/>
    <property type="evidence" value="ECO:0007669"/>
    <property type="project" value="TreeGrafter"/>
</dbReference>
<keyword evidence="7 8" id="KW-0407">Ion channel</keyword>
<sequence>MERHNRLRRFGRSFREGASSFRSNISNYSTAKQVSQWVRITHKVYHDYGLKHILLIIILIIYQCIGAGVFYYCEHSNEESKEIEWNRELKENRTILINNIIKRMFNNTEYLFFLTQTQSQELYLELKGMFEKYESDLEVKFTDQKIKWDFWTAMLYAQMICTTIGGGFAHLYPSTMSGRICTMIYAFFGIPLVLTILDDLGKIFTKCLKTPWWLFKCGCRRMFSYCTKQTIEEIRVLDREDKKDLDVFDLPIPIAILVVFVWILICSATFCIWEKDWDYFVAFYFFFISLSTIGLGDISPSQPKYLLMLFVYIIIGLSLVSMCINLIQIKFERTYQHGKDKLYITQNTQVGLKRRRSSLGVIRGTISSHSLSKESTQRYLSQRTAFNKSCQTILSFPSARNNAYVTHSVYNPKAYPRTLSIDDVMKLVDTEEGDILLLTELTRDQSTLSEISEAVRSDITESSQQVVISKSFENTFNQPLEPVITANPRHSNKSKISNCPSTTPVLPQSLDIEALEEMEDRLLLSRAASFDANPSVHFRSRLSLILEQQSAVEEDESPIEVSNSSSKSTSVSSNADELLGRQ</sequence>
<protein>
    <recommendedName>
        <fullName evidence="11">Potassium channel domain-containing protein</fullName>
    </recommendedName>
</protein>
<feature type="domain" description="Potassium channel" evidence="11">
    <location>
        <begin position="145"/>
        <end position="205"/>
    </location>
</feature>
<organism evidence="12 13">
    <name type="scientific">Bursaphelenchus okinawaensis</name>
    <dbReference type="NCBI Taxonomy" id="465554"/>
    <lineage>
        <taxon>Eukaryota</taxon>
        <taxon>Metazoa</taxon>
        <taxon>Ecdysozoa</taxon>
        <taxon>Nematoda</taxon>
        <taxon>Chromadorea</taxon>
        <taxon>Rhabditida</taxon>
        <taxon>Tylenchina</taxon>
        <taxon>Tylenchomorpha</taxon>
        <taxon>Aphelenchoidea</taxon>
        <taxon>Aphelenchoididae</taxon>
        <taxon>Bursaphelenchus</taxon>
    </lineage>
</organism>
<evidence type="ECO:0000259" key="11">
    <source>
        <dbReference type="Pfam" id="PF07885"/>
    </source>
</evidence>
<dbReference type="SUPFAM" id="SSF81324">
    <property type="entry name" value="Voltage-gated potassium channels"/>
    <property type="match status" value="2"/>
</dbReference>
<comment type="caution">
    <text evidence="12">The sequence shown here is derived from an EMBL/GenBank/DDBJ whole genome shotgun (WGS) entry which is preliminary data.</text>
</comment>
<feature type="transmembrane region" description="Helical" evidence="10">
    <location>
        <begin position="252"/>
        <end position="273"/>
    </location>
</feature>
<evidence type="ECO:0000256" key="2">
    <source>
        <dbReference type="ARBA" id="ARBA00022448"/>
    </source>
</evidence>
<feature type="transmembrane region" description="Helical" evidence="10">
    <location>
        <begin position="305"/>
        <end position="327"/>
    </location>
</feature>
<feature type="transmembrane region" description="Helical" evidence="10">
    <location>
        <begin position="150"/>
        <end position="172"/>
    </location>
</feature>
<feature type="compositionally biased region" description="Polar residues" evidence="9">
    <location>
        <begin position="494"/>
        <end position="503"/>
    </location>
</feature>
<dbReference type="Pfam" id="PF07885">
    <property type="entry name" value="Ion_trans_2"/>
    <property type="match status" value="2"/>
</dbReference>
<dbReference type="EMBL" id="CAJFDH010000005">
    <property type="protein sequence ID" value="CAD5224328.1"/>
    <property type="molecule type" value="Genomic_DNA"/>
</dbReference>
<evidence type="ECO:0000256" key="9">
    <source>
        <dbReference type="SAM" id="MobiDB-lite"/>
    </source>
</evidence>